<protein>
    <submittedName>
        <fullName evidence="7">Simple sugar transport system permease protein</fullName>
    </submittedName>
</protein>
<dbReference type="RefSeq" id="WP_078712015.1">
    <property type="nucleotide sequence ID" value="NZ_FUWY01000004.1"/>
</dbReference>
<evidence type="ECO:0000313" key="7">
    <source>
        <dbReference type="EMBL" id="SJZ78347.1"/>
    </source>
</evidence>
<dbReference type="EMBL" id="FUWY01000004">
    <property type="protein sequence ID" value="SJZ78347.1"/>
    <property type="molecule type" value="Genomic_DNA"/>
</dbReference>
<evidence type="ECO:0000313" key="8">
    <source>
        <dbReference type="Proteomes" id="UP000243297"/>
    </source>
</evidence>
<keyword evidence="8" id="KW-1185">Reference proteome</keyword>
<dbReference type="InterPro" id="IPR001851">
    <property type="entry name" value="ABC_transp_permease"/>
</dbReference>
<feature type="transmembrane region" description="Helical" evidence="6">
    <location>
        <begin position="283"/>
        <end position="300"/>
    </location>
</feature>
<evidence type="ECO:0000256" key="5">
    <source>
        <dbReference type="ARBA" id="ARBA00023136"/>
    </source>
</evidence>
<feature type="transmembrane region" description="Helical" evidence="6">
    <location>
        <begin position="203"/>
        <end position="222"/>
    </location>
</feature>
<dbReference type="GO" id="GO:0022857">
    <property type="term" value="F:transmembrane transporter activity"/>
    <property type="evidence" value="ECO:0007669"/>
    <property type="project" value="InterPro"/>
</dbReference>
<keyword evidence="7" id="KW-0813">Transport</keyword>
<dbReference type="PANTHER" id="PTHR43370">
    <property type="entry name" value="SUGAR ABC TRANSPORTER INTEGRAL MEMBRANE PROTEIN-RELATED"/>
    <property type="match status" value="1"/>
</dbReference>
<feature type="transmembrane region" description="Helical" evidence="6">
    <location>
        <begin position="40"/>
        <end position="59"/>
    </location>
</feature>
<evidence type="ECO:0000256" key="6">
    <source>
        <dbReference type="SAM" id="Phobius"/>
    </source>
</evidence>
<keyword evidence="4 6" id="KW-1133">Transmembrane helix</keyword>
<comment type="subcellular location">
    <subcellularLocation>
        <location evidence="1">Cell membrane</location>
        <topology evidence="1">Multi-pass membrane protein</topology>
    </subcellularLocation>
</comment>
<dbReference type="AlphaFoldDB" id="A0A1T4NH45"/>
<keyword evidence="7" id="KW-0762">Sugar transport</keyword>
<keyword evidence="5 6" id="KW-0472">Membrane</keyword>
<evidence type="ECO:0000256" key="4">
    <source>
        <dbReference type="ARBA" id="ARBA00022989"/>
    </source>
</evidence>
<dbReference type="STRING" id="118967.SAMN02745191_1622"/>
<dbReference type="OrthoDB" id="9792579at2"/>
<dbReference type="CDD" id="cd06580">
    <property type="entry name" value="TM_PBP1_transp_TpRbsC_like"/>
    <property type="match status" value="1"/>
</dbReference>
<gene>
    <name evidence="7" type="ORF">SAMN02745191_1622</name>
</gene>
<dbReference type="Proteomes" id="UP000243297">
    <property type="component" value="Unassembled WGS sequence"/>
</dbReference>
<feature type="transmembrane region" description="Helical" evidence="6">
    <location>
        <begin position="154"/>
        <end position="173"/>
    </location>
</feature>
<organism evidence="7 8">
    <name type="scientific">Anaerorhabdus furcosa</name>
    <dbReference type="NCBI Taxonomy" id="118967"/>
    <lineage>
        <taxon>Bacteria</taxon>
        <taxon>Bacillati</taxon>
        <taxon>Bacillota</taxon>
        <taxon>Erysipelotrichia</taxon>
        <taxon>Erysipelotrichales</taxon>
        <taxon>Erysipelotrichaceae</taxon>
        <taxon>Anaerorhabdus</taxon>
    </lineage>
</organism>
<keyword evidence="2" id="KW-1003">Cell membrane</keyword>
<feature type="transmembrane region" description="Helical" evidence="6">
    <location>
        <begin position="65"/>
        <end position="86"/>
    </location>
</feature>
<accession>A0A1T4NH45</accession>
<dbReference type="PANTHER" id="PTHR43370:SF1">
    <property type="entry name" value="GUANOSINE ABC TRANSPORTER PERMEASE PROTEIN NUPQ"/>
    <property type="match status" value="1"/>
</dbReference>
<reference evidence="8" key="1">
    <citation type="submission" date="2017-02" db="EMBL/GenBank/DDBJ databases">
        <authorList>
            <person name="Varghese N."/>
            <person name="Submissions S."/>
        </authorList>
    </citation>
    <scope>NUCLEOTIDE SEQUENCE [LARGE SCALE GENOMIC DNA]</scope>
    <source>
        <strain evidence="8">ATCC 25662</strain>
    </source>
</reference>
<dbReference type="Pfam" id="PF02653">
    <property type="entry name" value="BPD_transp_2"/>
    <property type="match status" value="1"/>
</dbReference>
<proteinExistence type="predicted"/>
<feature type="transmembrane region" description="Helical" evidence="6">
    <location>
        <begin position="98"/>
        <end position="119"/>
    </location>
</feature>
<feature type="transmembrane region" description="Helical" evidence="6">
    <location>
        <begin position="254"/>
        <end position="277"/>
    </location>
</feature>
<sequence length="319" mass="33493">MSLIISMFPSVLMIAAPIIICALGGLFSERSGIVNIALEGIMMVGGFAGATVCVLLETNPALGPYAGWIGLVAGLVAGALYSILLAVSTINFKADHTIAGTALNLLAGGITIYLCQIIFNQQRTQSFAKGISKVKAVPILSDIPILGDMMFKNIYPTIFLAVILVFIVYFVVFKTPFGLRLRSCGENPQASASMGINVYKMRYAGVILSGCLGGLAGAVMVLTSGVQYTIASIHGVGFISIAALIFGKWNPFGVLGAAIFFGFSSALGVYASMIPILNKLPSEFFACIPYVFTIIALIVFSGKTVGPKAAGEIYDSGKR</sequence>
<keyword evidence="3 6" id="KW-0812">Transmembrane</keyword>
<feature type="transmembrane region" description="Helical" evidence="6">
    <location>
        <begin position="6"/>
        <end position="28"/>
    </location>
</feature>
<evidence type="ECO:0000256" key="1">
    <source>
        <dbReference type="ARBA" id="ARBA00004651"/>
    </source>
</evidence>
<feature type="transmembrane region" description="Helical" evidence="6">
    <location>
        <begin position="228"/>
        <end position="247"/>
    </location>
</feature>
<name>A0A1T4NH45_9FIRM</name>
<evidence type="ECO:0000256" key="2">
    <source>
        <dbReference type="ARBA" id="ARBA00022475"/>
    </source>
</evidence>
<dbReference type="GO" id="GO:0005886">
    <property type="term" value="C:plasma membrane"/>
    <property type="evidence" value="ECO:0007669"/>
    <property type="project" value="UniProtKB-SubCell"/>
</dbReference>
<evidence type="ECO:0000256" key="3">
    <source>
        <dbReference type="ARBA" id="ARBA00022692"/>
    </source>
</evidence>